<dbReference type="PANTHER" id="PTHR31001">
    <property type="entry name" value="UNCHARACTERIZED TRANSCRIPTIONAL REGULATORY PROTEIN"/>
    <property type="match status" value="1"/>
</dbReference>
<comment type="pathway">
    <text evidence="3">Protein modification; protein glycosylation.</text>
</comment>
<dbReference type="Proteomes" id="UP000231358">
    <property type="component" value="Unassembled WGS sequence"/>
</dbReference>
<evidence type="ECO:0000256" key="13">
    <source>
        <dbReference type="ARBA" id="ARBA00023242"/>
    </source>
</evidence>
<dbReference type="Gene3D" id="4.10.240.10">
    <property type="entry name" value="Zn(2)-C6 fungal-type DNA-binding domain"/>
    <property type="match status" value="1"/>
</dbReference>
<evidence type="ECO:0000256" key="4">
    <source>
        <dbReference type="ARBA" id="ARBA00009386"/>
    </source>
</evidence>
<dbReference type="SMART" id="SM00906">
    <property type="entry name" value="Fungal_trans"/>
    <property type="match status" value="1"/>
</dbReference>
<evidence type="ECO:0000313" key="18">
    <source>
        <dbReference type="EMBL" id="PIG87356.1"/>
    </source>
</evidence>
<dbReference type="AlphaFoldDB" id="A0A2G7G3C3"/>
<feature type="compositionally biased region" description="Low complexity" evidence="14">
    <location>
        <begin position="987"/>
        <end position="998"/>
    </location>
</feature>
<keyword evidence="8 15" id="KW-1133">Transmembrane helix</keyword>
<dbReference type="GO" id="GO:0009100">
    <property type="term" value="P:glycoprotein metabolic process"/>
    <property type="evidence" value="ECO:0007669"/>
    <property type="project" value="UniProtKB-ARBA"/>
</dbReference>
<keyword evidence="13" id="KW-0539">Nucleus</keyword>
<keyword evidence="12" id="KW-0804">Transcription</keyword>
<dbReference type="Pfam" id="PF02109">
    <property type="entry name" value="DAD"/>
    <property type="match status" value="1"/>
</dbReference>
<feature type="compositionally biased region" description="Polar residues" evidence="14">
    <location>
        <begin position="892"/>
        <end position="902"/>
    </location>
</feature>
<feature type="region of interest" description="Disordered" evidence="14">
    <location>
        <begin position="440"/>
        <end position="460"/>
    </location>
</feature>
<evidence type="ECO:0000256" key="8">
    <source>
        <dbReference type="ARBA" id="ARBA00022989"/>
    </source>
</evidence>
<feature type="region of interest" description="Disordered" evidence="14">
    <location>
        <begin position="1205"/>
        <end position="1235"/>
    </location>
</feature>
<comment type="caution">
    <text evidence="18">The sequence shown here is derived from an EMBL/GenBank/DDBJ whole genome shotgun (WGS) entry which is preliminary data.</text>
</comment>
<evidence type="ECO:0000256" key="2">
    <source>
        <dbReference type="ARBA" id="ARBA00004477"/>
    </source>
</evidence>
<keyword evidence="7" id="KW-0256">Endoplasmic reticulum</keyword>
<feature type="compositionally biased region" description="Polar residues" evidence="14">
    <location>
        <begin position="1205"/>
        <end position="1216"/>
    </location>
</feature>
<name>A0A2G7G3C3_9EURO</name>
<feature type="region of interest" description="Disordered" evidence="14">
    <location>
        <begin position="357"/>
        <end position="401"/>
    </location>
</feature>
<feature type="region of interest" description="Disordered" evidence="14">
    <location>
        <begin position="889"/>
        <end position="954"/>
    </location>
</feature>
<dbReference type="PROSITE" id="PS00463">
    <property type="entry name" value="ZN2_CY6_FUNGAL_1"/>
    <property type="match status" value="1"/>
</dbReference>
<evidence type="ECO:0000256" key="16">
    <source>
        <dbReference type="SAM" id="SignalP"/>
    </source>
</evidence>
<feature type="transmembrane region" description="Helical" evidence="15">
    <location>
        <begin position="1153"/>
        <end position="1177"/>
    </location>
</feature>
<evidence type="ECO:0000256" key="10">
    <source>
        <dbReference type="ARBA" id="ARBA00023125"/>
    </source>
</evidence>
<dbReference type="InterPro" id="IPR007074">
    <property type="entry name" value="LicD/FKTN/FKRP_NTP_transf"/>
</dbReference>
<dbReference type="InterPro" id="IPR050613">
    <property type="entry name" value="Sec_Metabolite_Reg"/>
</dbReference>
<feature type="region of interest" description="Disordered" evidence="14">
    <location>
        <begin position="984"/>
        <end position="1003"/>
    </location>
</feature>
<evidence type="ECO:0000256" key="7">
    <source>
        <dbReference type="ARBA" id="ARBA00022824"/>
    </source>
</evidence>
<evidence type="ECO:0000256" key="6">
    <source>
        <dbReference type="ARBA" id="ARBA00022723"/>
    </source>
</evidence>
<dbReference type="GO" id="GO:0008270">
    <property type="term" value="F:zinc ion binding"/>
    <property type="evidence" value="ECO:0007669"/>
    <property type="project" value="InterPro"/>
</dbReference>
<dbReference type="InterPro" id="IPR036864">
    <property type="entry name" value="Zn2-C6_fun-type_DNA-bd_sf"/>
</dbReference>
<comment type="subcellular location">
    <subcellularLocation>
        <location evidence="2">Endoplasmic reticulum membrane</location>
        <topology evidence="2">Multi-pass membrane protein</topology>
    </subcellularLocation>
    <subcellularLocation>
        <location evidence="1">Nucleus</location>
    </subcellularLocation>
</comment>
<feature type="chain" id="PRO_5013553146" evidence="16">
    <location>
        <begin position="24"/>
        <end position="1235"/>
    </location>
</feature>
<evidence type="ECO:0000256" key="14">
    <source>
        <dbReference type="SAM" id="MobiDB-lite"/>
    </source>
</evidence>
<keyword evidence="16" id="KW-0732">Signal</keyword>
<evidence type="ECO:0000313" key="19">
    <source>
        <dbReference type="Proteomes" id="UP000231358"/>
    </source>
</evidence>
<keyword evidence="11 15" id="KW-0472">Membrane</keyword>
<dbReference type="InterPro" id="IPR007219">
    <property type="entry name" value="XnlR_reg_dom"/>
</dbReference>
<keyword evidence="9" id="KW-0805">Transcription regulation</keyword>
<feature type="compositionally biased region" description="Low complexity" evidence="14">
    <location>
        <begin position="1107"/>
        <end position="1117"/>
    </location>
</feature>
<keyword evidence="5 15" id="KW-0812">Transmembrane</keyword>
<dbReference type="GO" id="GO:0006351">
    <property type="term" value="P:DNA-templated transcription"/>
    <property type="evidence" value="ECO:0007669"/>
    <property type="project" value="InterPro"/>
</dbReference>
<evidence type="ECO:0000256" key="3">
    <source>
        <dbReference type="ARBA" id="ARBA00004922"/>
    </source>
</evidence>
<dbReference type="Pfam" id="PF04082">
    <property type="entry name" value="Fungal_trans"/>
    <property type="match status" value="1"/>
</dbReference>
<dbReference type="SUPFAM" id="SSF57701">
    <property type="entry name" value="Zn2/Cys6 DNA-binding domain"/>
    <property type="match status" value="1"/>
</dbReference>
<evidence type="ECO:0000256" key="12">
    <source>
        <dbReference type="ARBA" id="ARBA00023163"/>
    </source>
</evidence>
<keyword evidence="19" id="KW-1185">Reference proteome</keyword>
<evidence type="ECO:0000256" key="9">
    <source>
        <dbReference type="ARBA" id="ARBA00023015"/>
    </source>
</evidence>
<reference evidence="18 19" key="1">
    <citation type="submission" date="2017-05" db="EMBL/GenBank/DDBJ databases">
        <title>Genome sequence for an aflatoxigenic pathogen of Argentinian peanut, Aspergillus arachidicola.</title>
        <authorList>
            <person name="Moore G."/>
            <person name="Beltz S.B."/>
            <person name="Mack B.M."/>
        </authorList>
    </citation>
    <scope>NUCLEOTIDE SEQUENCE [LARGE SCALE GENOMIC DNA]</scope>
    <source>
        <strain evidence="18 19">CBS 117610</strain>
    </source>
</reference>
<dbReference type="PROSITE" id="PS50048">
    <property type="entry name" value="ZN2_CY6_FUNGAL_2"/>
    <property type="match status" value="1"/>
</dbReference>
<organism evidence="18 19">
    <name type="scientific">Aspergillus arachidicola</name>
    <dbReference type="NCBI Taxonomy" id="656916"/>
    <lineage>
        <taxon>Eukaryota</taxon>
        <taxon>Fungi</taxon>
        <taxon>Dikarya</taxon>
        <taxon>Ascomycota</taxon>
        <taxon>Pezizomycotina</taxon>
        <taxon>Eurotiomycetes</taxon>
        <taxon>Eurotiomycetidae</taxon>
        <taxon>Eurotiales</taxon>
        <taxon>Aspergillaceae</taxon>
        <taxon>Aspergillus</taxon>
        <taxon>Aspergillus subgen. Circumdati</taxon>
    </lineage>
</organism>
<dbReference type="STRING" id="656916.A0A2G7G3C3"/>
<feature type="compositionally biased region" description="Polar residues" evidence="14">
    <location>
        <begin position="935"/>
        <end position="949"/>
    </location>
</feature>
<feature type="compositionally biased region" description="Polar residues" evidence="14">
    <location>
        <begin position="357"/>
        <end position="374"/>
    </location>
</feature>
<feature type="compositionally biased region" description="Basic and acidic residues" evidence="14">
    <location>
        <begin position="1219"/>
        <end position="1235"/>
    </location>
</feature>
<dbReference type="UniPathway" id="UPA00378"/>
<evidence type="ECO:0000256" key="5">
    <source>
        <dbReference type="ARBA" id="ARBA00022692"/>
    </source>
</evidence>
<dbReference type="Pfam" id="PF04991">
    <property type="entry name" value="LicD"/>
    <property type="match status" value="1"/>
</dbReference>
<comment type="similarity">
    <text evidence="4">Belongs to the DAD/OST2 family.</text>
</comment>
<feature type="compositionally biased region" description="Low complexity" evidence="14">
    <location>
        <begin position="903"/>
        <end position="914"/>
    </location>
</feature>
<dbReference type="GO" id="GO:0008250">
    <property type="term" value="C:oligosaccharyltransferase complex"/>
    <property type="evidence" value="ECO:0007669"/>
    <property type="project" value="InterPro"/>
</dbReference>
<dbReference type="Pfam" id="PF00172">
    <property type="entry name" value="Zn_clus"/>
    <property type="match status" value="1"/>
</dbReference>
<dbReference type="GO" id="GO:0005634">
    <property type="term" value="C:nucleus"/>
    <property type="evidence" value="ECO:0007669"/>
    <property type="project" value="UniProtKB-SubCell"/>
</dbReference>
<keyword evidence="10" id="KW-0238">DNA-binding</keyword>
<dbReference type="GO" id="GO:0003677">
    <property type="term" value="F:DNA binding"/>
    <property type="evidence" value="ECO:0007669"/>
    <property type="project" value="UniProtKB-KW"/>
</dbReference>
<feature type="region of interest" description="Disordered" evidence="14">
    <location>
        <begin position="1078"/>
        <end position="1125"/>
    </location>
</feature>
<dbReference type="CDD" id="cd00067">
    <property type="entry name" value="GAL4"/>
    <property type="match status" value="1"/>
</dbReference>
<dbReference type="GO" id="GO:0000981">
    <property type="term" value="F:DNA-binding transcription factor activity, RNA polymerase II-specific"/>
    <property type="evidence" value="ECO:0007669"/>
    <property type="project" value="InterPro"/>
</dbReference>
<protein>
    <submittedName>
        <fullName evidence="18">Putative C6 transcription factor</fullName>
    </submittedName>
</protein>
<sequence>MWISTSRWLPYLYGLVFAVGALSVSDTEPDFRSVRTKFVKDYSGTGPSEPATEKYFHESSFNYHYDGRFADEELSEEETLPRLSQLIRTYLSTMDDLGAETWIMHGTLLAWWWNQKIFPWDNDLDVQISEPTIHFLDEYYNMTEHHFDIPGVEGGRTYLLEINPNYVFRTIEDNKNVIDARWIDTSSGLFIDITAVRPDDAKRIKGDTGALMCKDKHHFDENDIFPLRNSHFEDFPVKIPFEYVKLLEEEYGSKALTATDFQDHHFNEETLVWDPVSPPAISHASQDNGQRSCITCRRRKVRCNKKCPCVNCVKAGIECVFPPPGRAPRKSKRPHDAELLLRLKRLEGVIEHLSEKNASLSTVPSPTQQRNESAPTAECPGSAEPQSAEPDGCPFDPKRKPRNLEHEFGRLVIEEGRSRYVSNRLWASLGDEIEELQDLLDPSSSEDEDHPSPASSSTHSTNHDGFLFGFYSLSHSLRSFHPPPLKVPLLWQAYLENVDPLLPILHKPSAKQLLTNATDHPDSLDKNSEALLLSMYFVTIISLTPEQCLTLLGEERDTAVSRYRFAVEQALSKANLLNTQSLMLLQAAVIFLVAVRREDDTKFVWSMTSLVIRLAQGLGLHRDGTNFGLKPFETEMRRRLWWHIGLLDIRSSEDHGTETQITERMYDTRLPLNINDDDIYPEMQEPPEERNSFTEMSFSLMRFEITVALRRVSYTCPNTNIPGPQQPSPEKCGNLIQIVNRRIEERYIQHCDMNVPIQWVTATVARLILTKLWLVIHHPMTRPYQGINLTNSSRESLFLTSVEVAEFACLLMADKNTQKWDWMFAINMQWHAIAFVLAELCVRPINPLTERAWSAVSTLYGGWLQTAKHKKGMLWRPLARLMKRAADHRAKLQQQMHTQPGPSTATSSSTASLSIPEGPKIMDPPVLPRIPDFQFSPSTLPDTTSSNPSLGDIDFRKGGPMGVMSDLFPEVDWLSLPTPGDSLGQQPAANPAPAISIPEGTTLPPEFQQDSSNLQLNWDEWDQVMRDFQMDMRDVQPTNPMGNIPNNVSVRVSDYKSRDPKPEPMPRPQCTVLYTVASSSDPQQHHQSAPRARNIHSTNAAMPVKRTTAATATPTGTKSLSSGPKTLTANSSVSDIIHTVWQQYLATTPQRTMLLDVFMAFLVLVGGIQFVYCVVAGNYPFNAFLSGFCAAVGQFVLTASLRMQTSSSPSQGSGKTTAKGKDGKSADKDGVSHER</sequence>
<evidence type="ECO:0000256" key="1">
    <source>
        <dbReference type="ARBA" id="ARBA00004123"/>
    </source>
</evidence>
<dbReference type="InterPro" id="IPR003038">
    <property type="entry name" value="DAD/Ost2"/>
</dbReference>
<feature type="compositionally biased region" description="Acidic residues" evidence="14">
    <location>
        <begin position="440"/>
        <end position="449"/>
    </location>
</feature>
<feature type="signal peptide" evidence="16">
    <location>
        <begin position="1"/>
        <end position="23"/>
    </location>
</feature>
<dbReference type="PANTHER" id="PTHR31001:SF50">
    <property type="entry name" value="ZN(II)2CYS6 TRANSCRIPTION FACTOR (EUROFUNG)"/>
    <property type="match status" value="1"/>
</dbReference>
<evidence type="ECO:0000259" key="17">
    <source>
        <dbReference type="PROSITE" id="PS50048"/>
    </source>
</evidence>
<dbReference type="GO" id="GO:0009893">
    <property type="term" value="P:positive regulation of metabolic process"/>
    <property type="evidence" value="ECO:0007669"/>
    <property type="project" value="UniProtKB-ARBA"/>
</dbReference>
<keyword evidence="6" id="KW-0479">Metal-binding</keyword>
<proteinExistence type="inferred from homology"/>
<feature type="domain" description="Zn(2)-C6 fungal-type" evidence="17">
    <location>
        <begin position="292"/>
        <end position="321"/>
    </location>
</feature>
<feature type="compositionally biased region" description="Polar residues" evidence="14">
    <location>
        <begin position="1078"/>
        <end position="1087"/>
    </location>
</feature>
<dbReference type="SMART" id="SM00066">
    <property type="entry name" value="GAL4"/>
    <property type="match status" value="1"/>
</dbReference>
<dbReference type="InterPro" id="IPR001138">
    <property type="entry name" value="Zn2Cys6_DnaBD"/>
</dbReference>
<dbReference type="CDD" id="cd12148">
    <property type="entry name" value="fungal_TF_MHR"/>
    <property type="match status" value="1"/>
</dbReference>
<feature type="transmembrane region" description="Helical" evidence="15">
    <location>
        <begin position="1183"/>
        <end position="1201"/>
    </location>
</feature>
<evidence type="ECO:0000256" key="15">
    <source>
        <dbReference type="SAM" id="Phobius"/>
    </source>
</evidence>
<accession>A0A2G7G3C3</accession>
<gene>
    <name evidence="18" type="ORF">AARAC_006997</name>
</gene>
<evidence type="ECO:0000256" key="11">
    <source>
        <dbReference type="ARBA" id="ARBA00023136"/>
    </source>
</evidence>
<dbReference type="EMBL" id="NEXV01000157">
    <property type="protein sequence ID" value="PIG87356.1"/>
    <property type="molecule type" value="Genomic_DNA"/>
</dbReference>